<accession>A0A543K752</accession>
<dbReference type="InterPro" id="IPR007712">
    <property type="entry name" value="RelE/ParE_toxin"/>
</dbReference>
<evidence type="ECO:0000313" key="3">
    <source>
        <dbReference type="EMBL" id="TQM90853.1"/>
    </source>
</evidence>
<dbReference type="SUPFAM" id="SSF143011">
    <property type="entry name" value="RelE-like"/>
    <property type="match status" value="1"/>
</dbReference>
<comment type="similarity">
    <text evidence="1">Belongs to the RelE toxin family.</text>
</comment>
<keyword evidence="4" id="KW-1185">Reference proteome</keyword>
<evidence type="ECO:0000256" key="2">
    <source>
        <dbReference type="ARBA" id="ARBA00022649"/>
    </source>
</evidence>
<reference evidence="3 4" key="1">
    <citation type="submission" date="2019-06" db="EMBL/GenBank/DDBJ databases">
        <title>Sequencing the genomes of 1000 actinobacteria strains.</title>
        <authorList>
            <person name="Klenk H.-P."/>
        </authorList>
    </citation>
    <scope>NUCLEOTIDE SEQUENCE [LARGE SCALE GENOMIC DNA]</scope>
    <source>
        <strain evidence="3 4">DSM 20427</strain>
    </source>
</reference>
<dbReference type="EMBL" id="VFPS01000006">
    <property type="protein sequence ID" value="TQM90853.1"/>
    <property type="molecule type" value="Genomic_DNA"/>
</dbReference>
<dbReference type="InterPro" id="IPR035093">
    <property type="entry name" value="RelE/ParE_toxin_dom_sf"/>
</dbReference>
<dbReference type="PANTHER" id="PTHR35601">
    <property type="entry name" value="TOXIN RELE"/>
    <property type="match status" value="1"/>
</dbReference>
<dbReference type="RefSeq" id="WP_141381056.1">
    <property type="nucleotide sequence ID" value="NZ_BMOA01000041.1"/>
</dbReference>
<dbReference type="Gene3D" id="3.30.2310.20">
    <property type="entry name" value="RelE-like"/>
    <property type="match status" value="1"/>
</dbReference>
<evidence type="ECO:0000313" key="4">
    <source>
        <dbReference type="Proteomes" id="UP000319804"/>
    </source>
</evidence>
<comment type="caution">
    <text evidence="3">The sequence shown here is derived from an EMBL/GenBank/DDBJ whole genome shotgun (WGS) entry which is preliminary data.</text>
</comment>
<dbReference type="NCBIfam" id="TIGR02385">
    <property type="entry name" value="RelE_StbE"/>
    <property type="match status" value="1"/>
</dbReference>
<evidence type="ECO:0000256" key="1">
    <source>
        <dbReference type="ARBA" id="ARBA00006226"/>
    </source>
</evidence>
<protein>
    <submittedName>
        <fullName evidence="3">mRNA interferase RelE/StbE</fullName>
    </submittedName>
</protein>
<organism evidence="3 4">
    <name type="scientific">Microbacterium lacticum</name>
    <dbReference type="NCBI Taxonomy" id="33885"/>
    <lineage>
        <taxon>Bacteria</taxon>
        <taxon>Bacillati</taxon>
        <taxon>Actinomycetota</taxon>
        <taxon>Actinomycetes</taxon>
        <taxon>Micrococcales</taxon>
        <taxon>Microbacteriaceae</taxon>
        <taxon>Microbacterium</taxon>
    </lineage>
</organism>
<dbReference type="OrthoDB" id="5326046at2"/>
<dbReference type="Pfam" id="PF05016">
    <property type="entry name" value="ParE_toxin"/>
    <property type="match status" value="1"/>
</dbReference>
<name>A0A543K752_9MICO</name>
<dbReference type="PANTHER" id="PTHR35601:SF1">
    <property type="entry name" value="TOXIN RELE"/>
    <property type="match status" value="1"/>
</dbReference>
<dbReference type="Proteomes" id="UP000319804">
    <property type="component" value="Unassembled WGS sequence"/>
</dbReference>
<proteinExistence type="inferred from homology"/>
<sequence>MRYEIRYAQSALKSLRKLDRGIARRILSAIDALALDPRPHGCKQLTGGSGEMRIRVGDYRVIYDVNDGEVVILVLAIGHRREVYR</sequence>
<keyword evidence="2" id="KW-1277">Toxin-antitoxin system</keyword>
<gene>
    <name evidence="3" type="ORF">FHX68_2700</name>
</gene>
<dbReference type="AlphaFoldDB" id="A0A543K752"/>